<evidence type="ECO:0000313" key="5">
    <source>
        <dbReference type="Proteomes" id="UP001304298"/>
    </source>
</evidence>
<feature type="domain" description="NodB homology" evidence="3">
    <location>
        <begin position="2"/>
        <end position="177"/>
    </location>
</feature>
<dbReference type="InterPro" id="IPR011330">
    <property type="entry name" value="Glyco_hydro/deAcase_b/a-brl"/>
</dbReference>
<dbReference type="RefSeq" id="WP_323336715.1">
    <property type="nucleotide sequence ID" value="NZ_JAYFSI010000019.1"/>
</dbReference>
<keyword evidence="5" id="KW-1185">Reference proteome</keyword>
<dbReference type="PANTHER" id="PTHR10587">
    <property type="entry name" value="GLYCOSYL TRANSFERASE-RELATED"/>
    <property type="match status" value="1"/>
</dbReference>
<protein>
    <submittedName>
        <fullName evidence="4">Polysaccharide deacetylase family protein</fullName>
        <ecNumber evidence="4">3.-.-.-</ecNumber>
    </submittedName>
</protein>
<comment type="caution">
    <text evidence="4">The sequence shown here is derived from an EMBL/GenBank/DDBJ whole genome shotgun (WGS) entry which is preliminary data.</text>
</comment>
<sequence length="181" mass="18519">MDPVALTFDDGPHPETTPALLAALGDAPATFFLQGSNAADHPDLVRAIAAAGHTIGNHSWTHPRLPALSPPERELEVARTQDLLTGITGTRPALFRPPYGDTDAAVAATIAGHGLAEILWTVDTRDWAGASTGEIVEASAVVEPGGVILMHDGGYASTVAAVPRILAALAARGLRAAAVTG</sequence>
<dbReference type="PANTHER" id="PTHR10587:SF133">
    <property type="entry name" value="CHITIN DEACETYLASE 1-RELATED"/>
    <property type="match status" value="1"/>
</dbReference>
<dbReference type="Gene3D" id="3.20.20.370">
    <property type="entry name" value="Glycoside hydrolase/deacetylase"/>
    <property type="match status" value="1"/>
</dbReference>
<dbReference type="Pfam" id="PF01522">
    <property type="entry name" value="Polysacc_deac_1"/>
    <property type="match status" value="1"/>
</dbReference>
<evidence type="ECO:0000256" key="2">
    <source>
        <dbReference type="ARBA" id="ARBA00022801"/>
    </source>
</evidence>
<dbReference type="PROSITE" id="PS51677">
    <property type="entry name" value="NODB"/>
    <property type="match status" value="1"/>
</dbReference>
<organism evidence="4 5">
    <name type="scientific">Amycolatopsis heterodermiae</name>
    <dbReference type="NCBI Taxonomy" id="3110235"/>
    <lineage>
        <taxon>Bacteria</taxon>
        <taxon>Bacillati</taxon>
        <taxon>Actinomycetota</taxon>
        <taxon>Actinomycetes</taxon>
        <taxon>Pseudonocardiales</taxon>
        <taxon>Pseudonocardiaceae</taxon>
        <taxon>Amycolatopsis</taxon>
    </lineage>
</organism>
<dbReference type="SUPFAM" id="SSF88713">
    <property type="entry name" value="Glycoside hydrolase/deacetylase"/>
    <property type="match status" value="1"/>
</dbReference>
<evidence type="ECO:0000256" key="1">
    <source>
        <dbReference type="ARBA" id="ARBA00022723"/>
    </source>
</evidence>
<gene>
    <name evidence="4" type="ORF">VA596_46415</name>
</gene>
<dbReference type="CDD" id="cd10917">
    <property type="entry name" value="CE4_NodB_like_6s_7s"/>
    <property type="match status" value="1"/>
</dbReference>
<dbReference type="GO" id="GO:0016787">
    <property type="term" value="F:hydrolase activity"/>
    <property type="evidence" value="ECO:0007669"/>
    <property type="project" value="UniProtKB-KW"/>
</dbReference>
<dbReference type="InterPro" id="IPR050248">
    <property type="entry name" value="Polysacc_deacetylase_ArnD"/>
</dbReference>
<evidence type="ECO:0000313" key="4">
    <source>
        <dbReference type="EMBL" id="MEA5367036.1"/>
    </source>
</evidence>
<dbReference type="EC" id="3.-.-.-" evidence="4"/>
<keyword evidence="1" id="KW-0479">Metal-binding</keyword>
<keyword evidence="2 4" id="KW-0378">Hydrolase</keyword>
<accession>A0ABU5RL52</accession>
<reference evidence="4 5" key="1">
    <citation type="submission" date="2023-12" db="EMBL/GenBank/DDBJ databases">
        <title>Amycolatopsis sp. V23-08.</title>
        <authorList>
            <person name="Somphong A."/>
        </authorList>
    </citation>
    <scope>NUCLEOTIDE SEQUENCE [LARGE SCALE GENOMIC DNA]</scope>
    <source>
        <strain evidence="4 5">V23-08</strain>
    </source>
</reference>
<dbReference type="InterPro" id="IPR002509">
    <property type="entry name" value="NODB_dom"/>
</dbReference>
<proteinExistence type="predicted"/>
<name>A0ABU5RL52_9PSEU</name>
<dbReference type="Proteomes" id="UP001304298">
    <property type="component" value="Unassembled WGS sequence"/>
</dbReference>
<dbReference type="EMBL" id="JAYFSI010000019">
    <property type="protein sequence ID" value="MEA5367036.1"/>
    <property type="molecule type" value="Genomic_DNA"/>
</dbReference>
<evidence type="ECO:0000259" key="3">
    <source>
        <dbReference type="PROSITE" id="PS51677"/>
    </source>
</evidence>